<feature type="transmembrane region" description="Helical" evidence="1">
    <location>
        <begin position="30"/>
        <end position="49"/>
    </location>
</feature>
<keyword evidence="1" id="KW-0472">Membrane</keyword>
<feature type="transmembrane region" description="Helical" evidence="1">
    <location>
        <begin position="323"/>
        <end position="346"/>
    </location>
</feature>
<evidence type="ECO:0008006" key="4">
    <source>
        <dbReference type="Google" id="ProtNLM"/>
    </source>
</evidence>
<protein>
    <recommendedName>
        <fullName evidence="4">Chain length determinant protein</fullName>
    </recommendedName>
</protein>
<evidence type="ECO:0000313" key="2">
    <source>
        <dbReference type="EMBL" id="MBC3845747.1"/>
    </source>
</evidence>
<keyword evidence="3" id="KW-1185">Reference proteome</keyword>
<comment type="caution">
    <text evidence="2">The sequence shown here is derived from an EMBL/GenBank/DDBJ whole genome shotgun (WGS) entry which is preliminary data.</text>
</comment>
<sequence length="350" mass="40433">MSEKLPQQPQSEEVDLGQLFNAIGKLFERFFSFIGKIFKAIFSAIIYTIKPLVVHFKLVAIALVIATALGFILQKTKKPMYYSNMVVKPHFDSKYQLANNIDYFNSLIGSGDLKELSNIFEIDTIRAKALVSFDFEAGPETQNDLFKEYDEYVMSVDTSLVDELSYKEFVNNRDLLSGRLFSVIVKAHEKDIFLDLEEGFKKTFVNPHSVYKKKVRDTMALIERENLLKQLASLENIQNTYLEVIKNESEKSKVSLDITGGLPLQEEKTATKEYELFLKEQEIRRALNKLNQTIAEENTYFDVLSGFDRIGNKDQGITKRYHILFPALALLLFVLWFLLLKAFNFIKNYE</sequence>
<keyword evidence="1" id="KW-1133">Transmembrane helix</keyword>
<gene>
    <name evidence="2" type="ORF">H6H04_05110</name>
</gene>
<reference evidence="2 3" key="1">
    <citation type="submission" date="2020-08" db="EMBL/GenBank/DDBJ databases">
        <title>Winogradskyella ouciana sp. nov., isolated from the hadal seawater of the Mariana Trench.</title>
        <authorList>
            <person name="He X."/>
        </authorList>
    </citation>
    <scope>NUCLEOTIDE SEQUENCE [LARGE SCALE GENOMIC DNA]</scope>
    <source>
        <strain evidence="2 3">KCTC 22026</strain>
    </source>
</reference>
<evidence type="ECO:0000256" key="1">
    <source>
        <dbReference type="SAM" id="Phobius"/>
    </source>
</evidence>
<dbReference type="EMBL" id="JACOME010000001">
    <property type="protein sequence ID" value="MBC3845747.1"/>
    <property type="molecule type" value="Genomic_DNA"/>
</dbReference>
<name>A0ABR6XZ34_9FLAO</name>
<dbReference type="Proteomes" id="UP000607435">
    <property type="component" value="Unassembled WGS sequence"/>
</dbReference>
<accession>A0ABR6XZ34</accession>
<dbReference type="RefSeq" id="WP_186844845.1">
    <property type="nucleotide sequence ID" value="NZ_JACOME010000001.1"/>
</dbReference>
<keyword evidence="1" id="KW-0812">Transmembrane</keyword>
<evidence type="ECO:0000313" key="3">
    <source>
        <dbReference type="Proteomes" id="UP000607435"/>
    </source>
</evidence>
<organism evidence="2 3">
    <name type="scientific">Winogradskyella echinorum</name>
    <dbReference type="NCBI Taxonomy" id="538189"/>
    <lineage>
        <taxon>Bacteria</taxon>
        <taxon>Pseudomonadati</taxon>
        <taxon>Bacteroidota</taxon>
        <taxon>Flavobacteriia</taxon>
        <taxon>Flavobacteriales</taxon>
        <taxon>Flavobacteriaceae</taxon>
        <taxon>Winogradskyella</taxon>
    </lineage>
</organism>
<proteinExistence type="predicted"/>
<feature type="transmembrane region" description="Helical" evidence="1">
    <location>
        <begin position="55"/>
        <end position="73"/>
    </location>
</feature>